<protein>
    <recommendedName>
        <fullName evidence="5">Cyclic lactone autoinducer peptide</fullName>
    </recommendedName>
</protein>
<organism evidence="3">
    <name type="scientific">Dulem virus 78</name>
    <dbReference type="NCBI Taxonomy" id="3145789"/>
    <lineage>
        <taxon>Viruses</taxon>
        <taxon>Monodnaviria</taxon>
        <taxon>Sangervirae</taxon>
        <taxon>Phixviricota</taxon>
        <taxon>Malgrandaviricetes</taxon>
        <taxon>Petitvirales</taxon>
        <taxon>Microviridae</taxon>
        <taxon>Microvirus</taxon>
    </lineage>
</organism>
<evidence type="ECO:0000313" key="4">
    <source>
        <dbReference type="EMBL" id="XCD08052.1"/>
    </source>
</evidence>
<dbReference type="EMBL" id="PP511594">
    <property type="protein sequence ID" value="XCD05689.1"/>
    <property type="molecule type" value="Genomic_DNA"/>
</dbReference>
<name>A0AAU8B5Q2_9VIRU</name>
<reference evidence="3" key="1">
    <citation type="submission" date="2024-03" db="EMBL/GenBank/DDBJ databases">
        <title>Diverse circular DNA viruses in blood, oral, and fecal samples of captive lemurs.</title>
        <authorList>
            <person name="Paietta E.N."/>
            <person name="Kraberger S."/>
            <person name="Lund M.C."/>
            <person name="Custer J.M."/>
            <person name="Vargas K.M."/>
            <person name="Ehmke E.E."/>
            <person name="Yoder A.D."/>
            <person name="Varsani A."/>
        </authorList>
    </citation>
    <scope>NUCLEOTIDE SEQUENCE</scope>
    <source>
        <strain evidence="1">Duke_21_115</strain>
        <strain evidence="2">Duke_24FS_137</strain>
        <strain evidence="3">Duke_26_117</strain>
        <strain evidence="4">Duke_28FS_129</strain>
    </source>
</reference>
<evidence type="ECO:0008006" key="5">
    <source>
        <dbReference type="Google" id="ProtNLM"/>
    </source>
</evidence>
<proteinExistence type="predicted"/>
<dbReference type="EMBL" id="PP511442">
    <property type="protein sequence ID" value="XCD04233.1"/>
    <property type="molecule type" value="Genomic_DNA"/>
</dbReference>
<evidence type="ECO:0000313" key="2">
    <source>
        <dbReference type="EMBL" id="XCD05689.1"/>
    </source>
</evidence>
<dbReference type="EMBL" id="PP511849">
    <property type="protein sequence ID" value="XCD08052.1"/>
    <property type="molecule type" value="Genomic_DNA"/>
</dbReference>
<dbReference type="EMBL" id="PP511771">
    <property type="protein sequence ID" value="XCD07243.1"/>
    <property type="molecule type" value="Genomic_DNA"/>
</dbReference>
<sequence>MNEKVYKVLDVVVKIASIVSTVAQIIAQTFKAQNTPSVSSDEAMVRQFMNEEMK</sequence>
<evidence type="ECO:0000313" key="1">
    <source>
        <dbReference type="EMBL" id="XCD04233.1"/>
    </source>
</evidence>
<accession>A0AAU8B5Q2</accession>
<evidence type="ECO:0000313" key="3">
    <source>
        <dbReference type="EMBL" id="XCD07243.1"/>
    </source>
</evidence>